<dbReference type="InterPro" id="IPR005498">
    <property type="entry name" value="T4SS_VirB10/TraB/TrbI"/>
</dbReference>
<name>A0A5R9PBX7_9GAMM</name>
<dbReference type="CDD" id="cd16429">
    <property type="entry name" value="VirB10"/>
    <property type="match status" value="1"/>
</dbReference>
<evidence type="ECO:0000313" key="9">
    <source>
        <dbReference type="Proteomes" id="UP000308508"/>
    </source>
</evidence>
<accession>A0A5R9PBX7</accession>
<dbReference type="Proteomes" id="UP000308508">
    <property type="component" value="Unassembled WGS sequence"/>
</dbReference>
<organism evidence="8 9">
    <name type="scientific">Thermomonas fusca</name>
    <dbReference type="NCBI Taxonomy" id="215690"/>
    <lineage>
        <taxon>Bacteria</taxon>
        <taxon>Pseudomonadati</taxon>
        <taxon>Pseudomonadota</taxon>
        <taxon>Gammaproteobacteria</taxon>
        <taxon>Lysobacterales</taxon>
        <taxon>Lysobacteraceae</taxon>
        <taxon>Thermomonas</taxon>
    </lineage>
</organism>
<keyword evidence="9" id="KW-1185">Reference proteome</keyword>
<evidence type="ECO:0000313" key="8">
    <source>
        <dbReference type="EMBL" id="TLX20862.1"/>
    </source>
</evidence>
<keyword evidence="3 7" id="KW-0812">Transmembrane</keyword>
<evidence type="ECO:0000256" key="7">
    <source>
        <dbReference type="SAM" id="Phobius"/>
    </source>
</evidence>
<gene>
    <name evidence="8" type="ORF">E5S66_12815</name>
</gene>
<dbReference type="STRING" id="1123377.GCA_000423885_01076"/>
<comment type="similarity">
    <text evidence="2">Belongs to the TrbI/VirB10 family.</text>
</comment>
<feature type="region of interest" description="Disordered" evidence="6">
    <location>
        <begin position="1"/>
        <end position="46"/>
    </location>
</feature>
<evidence type="ECO:0000256" key="1">
    <source>
        <dbReference type="ARBA" id="ARBA00004167"/>
    </source>
</evidence>
<comment type="subcellular location">
    <subcellularLocation>
        <location evidence="1">Membrane</location>
        <topology evidence="1">Single-pass membrane protein</topology>
    </subcellularLocation>
</comment>
<dbReference type="Gene3D" id="2.40.128.260">
    <property type="entry name" value="Type IV secretion system, VirB10/TraB/TrbI"/>
    <property type="match status" value="1"/>
</dbReference>
<evidence type="ECO:0000256" key="6">
    <source>
        <dbReference type="SAM" id="MobiDB-lite"/>
    </source>
</evidence>
<dbReference type="AlphaFoldDB" id="A0A5R9PBX7"/>
<evidence type="ECO:0000256" key="3">
    <source>
        <dbReference type="ARBA" id="ARBA00022692"/>
    </source>
</evidence>
<dbReference type="EMBL" id="SROY01000007">
    <property type="protein sequence ID" value="TLX20862.1"/>
    <property type="molecule type" value="Genomic_DNA"/>
</dbReference>
<feature type="compositionally biased region" description="Gly residues" evidence="6">
    <location>
        <begin position="166"/>
        <end position="177"/>
    </location>
</feature>
<feature type="compositionally biased region" description="Low complexity" evidence="6">
    <location>
        <begin position="17"/>
        <end position="28"/>
    </location>
</feature>
<keyword evidence="4 7" id="KW-1133">Transmembrane helix</keyword>
<dbReference type="Pfam" id="PF03743">
    <property type="entry name" value="TrbI"/>
    <property type="match status" value="1"/>
</dbReference>
<dbReference type="RefSeq" id="WP_138349861.1">
    <property type="nucleotide sequence ID" value="NZ_SROY01000007.1"/>
</dbReference>
<keyword evidence="5 7" id="KW-0472">Membrane</keyword>
<dbReference type="InterPro" id="IPR042217">
    <property type="entry name" value="T4SS_VirB10/TrbI"/>
</dbReference>
<evidence type="ECO:0000256" key="2">
    <source>
        <dbReference type="ARBA" id="ARBA00010265"/>
    </source>
</evidence>
<feature type="transmembrane region" description="Helical" evidence="7">
    <location>
        <begin position="63"/>
        <end position="82"/>
    </location>
</feature>
<feature type="region of interest" description="Disordered" evidence="6">
    <location>
        <begin position="124"/>
        <end position="178"/>
    </location>
</feature>
<protein>
    <submittedName>
        <fullName evidence="8">TrbI/VirB10 family protein</fullName>
    </submittedName>
</protein>
<comment type="caution">
    <text evidence="8">The sequence shown here is derived from an EMBL/GenBank/DDBJ whole genome shotgun (WGS) entry which is preliminary data.</text>
</comment>
<dbReference type="GO" id="GO:0016020">
    <property type="term" value="C:membrane"/>
    <property type="evidence" value="ECO:0007669"/>
    <property type="project" value="UniProtKB-SubCell"/>
</dbReference>
<reference evidence="8 9" key="1">
    <citation type="submission" date="2019-04" db="EMBL/GenBank/DDBJ databases">
        <authorList>
            <person name="Grouzdev D.S."/>
            <person name="Nazina T.N."/>
        </authorList>
    </citation>
    <scope>NUCLEOTIDE SEQUENCE [LARGE SCALE GENOMIC DNA]</scope>
    <source>
        <strain evidence="8 9">SHC 3-19</strain>
    </source>
</reference>
<evidence type="ECO:0000256" key="4">
    <source>
        <dbReference type="ARBA" id="ARBA00022989"/>
    </source>
</evidence>
<sequence>MSNNFPPDYDEPARGTQSAADQRSSAADGNPYMRQNEQASPPDLDAAAPTLTVNEVRQLNRKAMLFLGGIVGLLLLMAFWFMSSLSNREKAAPKKAGAEVVTTPDLPQVTPQPALVEPAQPIDVVQNAPPLPPPPQSSYDDGYGDDMGASRAPLPPPSLTERRIADGGGQAGQGSGATQGMVPGMMQPPAPIQAEVTKPRTVAKLLNNPDALMVRGTYIRCVLETRIVTDVPGYTSCLVAEPVYSVNGRSLLFPKGTKLLGQYGGGGGGARERVAVVWDRAITPQGVDVTMASPGIDNLGGAGHPGQYDAHWGSRISSAILISMVSDLFKYMGEKNGPTTGVVYPQSGVVIEQPYQSNTAQTVQQLAQQALQEGANQRPTITINNGSILSVYVSQDVDFTGVLRSR</sequence>
<proteinExistence type="inferred from homology"/>
<evidence type="ECO:0000256" key="5">
    <source>
        <dbReference type="ARBA" id="ARBA00023136"/>
    </source>
</evidence>